<dbReference type="InterPro" id="IPR042099">
    <property type="entry name" value="ANL_N_sf"/>
</dbReference>
<dbReference type="Gene3D" id="3.40.50.12780">
    <property type="entry name" value="N-terminal domain of ligase-like"/>
    <property type="match status" value="1"/>
</dbReference>
<dbReference type="NCBIfam" id="NF004837">
    <property type="entry name" value="PRK06187.1"/>
    <property type="match status" value="1"/>
</dbReference>
<protein>
    <submittedName>
        <fullName evidence="3">Acyl-CoA synthetase (AMP-forming)/AMP-acid ligase II</fullName>
    </submittedName>
</protein>
<name>A0AA46AD26_9BACL</name>
<sequence length="506" mass="56421">MTTIGKLLDARAALSPGLEALVSHGERITFQEYKEKVNQLANYLLDLHVEPGDRVAFICKNTYAFPIIYLAAAKIGAIAVPINTRLKPAEVRYIVEDCQAKILFYDEEFREALTSLPPCVEKVIRAAVGEEMDEHFKSIFEIASTKEPAATVTEWDTAMIIYTSGTTGQPKGVMCTHANVYAAGVANVNTLDLRFADRFLFVTPLFHVSGMVFIVNALIRGITLVMAPNFTPSQLWELIDEEKINNMMSVPAMLPFMLEMLKTIDKDLFSLRGIVCGGSRVPERFIREFDDLGFSIIQVYGATEYTGAITYFLPEMDLNRCHSAGKGLYLTQIKILDPLTGQECPTGEIGEIVVRGDSVFAGYWNNQEETDKVLKNGWYYTKDVGKLDEDGYLYVIDRLRDMVICGGEKVFPAQVEDVIQQLDGVAEVAVVGVKDPVWGELPRAYVVKADGATLTEDDVMAHARRHLADYKLIDVEFINELPKNSMGKVLKYVLRAHANNESPTKV</sequence>
<keyword evidence="4" id="KW-1185">Reference proteome</keyword>
<dbReference type="PROSITE" id="PS00455">
    <property type="entry name" value="AMP_BINDING"/>
    <property type="match status" value="1"/>
</dbReference>
<evidence type="ECO:0000259" key="2">
    <source>
        <dbReference type="Pfam" id="PF13193"/>
    </source>
</evidence>
<dbReference type="EMBL" id="FXTU01000001">
    <property type="protein sequence ID" value="SMP02208.1"/>
    <property type="molecule type" value="Genomic_DNA"/>
</dbReference>
<dbReference type="RefSeq" id="WP_102991704.1">
    <property type="nucleotide sequence ID" value="NZ_FXTU01000001.1"/>
</dbReference>
<dbReference type="InterPro" id="IPR045851">
    <property type="entry name" value="AMP-bd_C_sf"/>
</dbReference>
<accession>A0AA46AD26</accession>
<feature type="domain" description="AMP-binding enzyme C-terminal" evidence="2">
    <location>
        <begin position="414"/>
        <end position="488"/>
    </location>
</feature>
<dbReference type="SUPFAM" id="SSF56801">
    <property type="entry name" value="Acetyl-CoA synthetase-like"/>
    <property type="match status" value="1"/>
</dbReference>
<dbReference type="AlphaFoldDB" id="A0AA46AD26"/>
<dbReference type="PANTHER" id="PTHR43767:SF1">
    <property type="entry name" value="NONRIBOSOMAL PEPTIDE SYNTHASE PES1 (EUROFUNG)-RELATED"/>
    <property type="match status" value="1"/>
</dbReference>
<dbReference type="Gene3D" id="3.30.300.30">
    <property type="match status" value="1"/>
</dbReference>
<comment type="caution">
    <text evidence="3">The sequence shown here is derived from an EMBL/GenBank/DDBJ whole genome shotgun (WGS) entry which is preliminary data.</text>
</comment>
<evidence type="ECO:0000259" key="1">
    <source>
        <dbReference type="Pfam" id="PF00501"/>
    </source>
</evidence>
<dbReference type="Pfam" id="PF13193">
    <property type="entry name" value="AMP-binding_C"/>
    <property type="match status" value="1"/>
</dbReference>
<evidence type="ECO:0000313" key="3">
    <source>
        <dbReference type="EMBL" id="SMP02208.1"/>
    </source>
</evidence>
<reference evidence="3" key="1">
    <citation type="submission" date="2017-05" db="EMBL/GenBank/DDBJ databases">
        <authorList>
            <person name="Varghese N."/>
            <person name="Submissions S."/>
        </authorList>
    </citation>
    <scope>NUCLEOTIDE SEQUENCE</scope>
    <source>
        <strain evidence="3">DSM 45262</strain>
    </source>
</reference>
<dbReference type="InterPro" id="IPR050237">
    <property type="entry name" value="ATP-dep_AMP-bd_enzyme"/>
</dbReference>
<dbReference type="Proteomes" id="UP001157946">
    <property type="component" value="Unassembled WGS sequence"/>
</dbReference>
<evidence type="ECO:0000313" key="4">
    <source>
        <dbReference type="Proteomes" id="UP001157946"/>
    </source>
</evidence>
<dbReference type="GO" id="GO:0016878">
    <property type="term" value="F:acid-thiol ligase activity"/>
    <property type="evidence" value="ECO:0007669"/>
    <property type="project" value="UniProtKB-ARBA"/>
</dbReference>
<dbReference type="InterPro" id="IPR000873">
    <property type="entry name" value="AMP-dep_synth/lig_dom"/>
</dbReference>
<keyword evidence="3" id="KW-0436">Ligase</keyword>
<dbReference type="InterPro" id="IPR020845">
    <property type="entry name" value="AMP-binding_CS"/>
</dbReference>
<gene>
    <name evidence="3" type="ORF">SAMN06265361_101321</name>
</gene>
<dbReference type="Pfam" id="PF00501">
    <property type="entry name" value="AMP-binding"/>
    <property type="match status" value="1"/>
</dbReference>
<proteinExistence type="predicted"/>
<dbReference type="PANTHER" id="PTHR43767">
    <property type="entry name" value="LONG-CHAIN-FATTY-ACID--COA LIGASE"/>
    <property type="match status" value="1"/>
</dbReference>
<feature type="domain" description="AMP-dependent synthetase/ligase" evidence="1">
    <location>
        <begin position="9"/>
        <end position="364"/>
    </location>
</feature>
<dbReference type="InterPro" id="IPR025110">
    <property type="entry name" value="AMP-bd_C"/>
</dbReference>
<organism evidence="3 4">
    <name type="scientific">Laceyella tengchongensis</name>
    <dbReference type="NCBI Taxonomy" id="574699"/>
    <lineage>
        <taxon>Bacteria</taxon>
        <taxon>Bacillati</taxon>
        <taxon>Bacillota</taxon>
        <taxon>Bacilli</taxon>
        <taxon>Bacillales</taxon>
        <taxon>Thermoactinomycetaceae</taxon>
        <taxon>Laceyella</taxon>
    </lineage>
</organism>